<evidence type="ECO:0000259" key="9">
    <source>
        <dbReference type="Pfam" id="PF13231"/>
    </source>
</evidence>
<keyword evidence="5 8" id="KW-0812">Transmembrane</keyword>
<evidence type="ECO:0000256" key="7">
    <source>
        <dbReference type="ARBA" id="ARBA00023136"/>
    </source>
</evidence>
<keyword evidence="2" id="KW-1003">Cell membrane</keyword>
<feature type="transmembrane region" description="Helical" evidence="8">
    <location>
        <begin position="198"/>
        <end position="217"/>
    </location>
</feature>
<feature type="transmembrane region" description="Helical" evidence="8">
    <location>
        <begin position="427"/>
        <end position="446"/>
    </location>
</feature>
<dbReference type="PANTHER" id="PTHR33908">
    <property type="entry name" value="MANNOSYLTRANSFERASE YKCB-RELATED"/>
    <property type="match status" value="1"/>
</dbReference>
<evidence type="ECO:0000256" key="8">
    <source>
        <dbReference type="SAM" id="Phobius"/>
    </source>
</evidence>
<dbReference type="GO" id="GO:0016763">
    <property type="term" value="F:pentosyltransferase activity"/>
    <property type="evidence" value="ECO:0007669"/>
    <property type="project" value="TreeGrafter"/>
</dbReference>
<comment type="caution">
    <text evidence="10">The sequence shown here is derived from an EMBL/GenBank/DDBJ whole genome shotgun (WGS) entry which is preliminary data.</text>
</comment>
<sequence length="579" mass="67145">MKQKRIYILLFFIMLISLCINLLGIGWGLPGQNIINLIFGNEKVLNALVPIMAETRQEIRQMIKSPGDEYRKDYDEDKIIKFSGFKVPLTVGKINAMRTYLLRTYYPDEHITLAALSNINPKEKKFSPKVLIPGCFYVYATGLWLGMCNFLQIIKLGDSTFYLEHPGELKKVYLSIRILLILAFLFSIYLVWSISNNLWGPEVGLVSSFLFGICPALNMWNHFGYYYGFALPFVLLSFLYGLKIISNKQLKYYLISAIFASIAMSVVSLYGVCIMFMITAGLISAYNGKREDLYRMLKNSAFGIVMFIVVVGIIHIFLILDKETFLKVLKFEGGDFKFSPDFFYFVFASLKSGAGWPFLLSFIAGYILLCMKERNSNSIFLITSIIVPLVIFSCFSPWYVRRGIFLMPFMAMFAGIFLIHVIKRIRIIGGMLTLFVLILTFFYSGANTRVFAQENIREEAGRWINMNIPEKSKIGMLQMPAPYRTPSFQFYRYDIIPVLWDKEKLETTKPDYFIISEYETLWQTEETLGNFFLHYYTLKKFQKPASFFGITFNRTKFSAKDVWVANPYIIIYKRKYVEE</sequence>
<feature type="transmembrane region" description="Helical" evidence="8">
    <location>
        <begin position="301"/>
        <end position="320"/>
    </location>
</feature>
<keyword evidence="6 8" id="KW-1133">Transmembrane helix</keyword>
<evidence type="ECO:0000256" key="1">
    <source>
        <dbReference type="ARBA" id="ARBA00004651"/>
    </source>
</evidence>
<feature type="transmembrane region" description="Helical" evidence="8">
    <location>
        <begin position="172"/>
        <end position="192"/>
    </location>
</feature>
<organism evidence="10">
    <name type="scientific">candidate division TA06 bacterium ADurb.Bin131</name>
    <dbReference type="NCBI Taxonomy" id="1852827"/>
    <lineage>
        <taxon>Bacteria</taxon>
        <taxon>Bacteria division TA06</taxon>
    </lineage>
</organism>
<dbReference type="InterPro" id="IPR038731">
    <property type="entry name" value="RgtA/B/C-like"/>
</dbReference>
<feature type="domain" description="Glycosyltransferase RgtA/B/C/D-like" evidence="9">
    <location>
        <begin position="174"/>
        <end position="308"/>
    </location>
</feature>
<protein>
    <recommendedName>
        <fullName evidence="9">Glycosyltransferase RgtA/B/C/D-like domain-containing protein</fullName>
    </recommendedName>
</protein>
<dbReference type="Pfam" id="PF13231">
    <property type="entry name" value="PMT_2"/>
    <property type="match status" value="1"/>
</dbReference>
<feature type="transmembrane region" description="Helical" evidence="8">
    <location>
        <begin position="404"/>
        <end position="422"/>
    </location>
</feature>
<dbReference type="PANTHER" id="PTHR33908:SF11">
    <property type="entry name" value="MEMBRANE PROTEIN"/>
    <property type="match status" value="1"/>
</dbReference>
<keyword evidence="4" id="KW-0808">Transferase</keyword>
<accession>A0A1V6C491</accession>
<dbReference type="AlphaFoldDB" id="A0A1V6C491"/>
<evidence type="ECO:0000256" key="4">
    <source>
        <dbReference type="ARBA" id="ARBA00022679"/>
    </source>
</evidence>
<keyword evidence="3" id="KW-0328">Glycosyltransferase</keyword>
<feature type="transmembrane region" description="Helical" evidence="8">
    <location>
        <begin position="224"/>
        <end position="246"/>
    </location>
</feature>
<reference evidence="10" key="1">
    <citation type="submission" date="2017-02" db="EMBL/GenBank/DDBJ databases">
        <title>Delving into the versatile metabolic prowess of the omnipresent phylum Bacteroidetes.</title>
        <authorList>
            <person name="Nobu M.K."/>
            <person name="Mei R."/>
            <person name="Narihiro T."/>
            <person name="Kuroda K."/>
            <person name="Liu W.-T."/>
        </authorList>
    </citation>
    <scope>NUCLEOTIDE SEQUENCE</scope>
    <source>
        <strain evidence="10">ADurb.Bin131</strain>
    </source>
</reference>
<dbReference type="Proteomes" id="UP000485562">
    <property type="component" value="Unassembled WGS sequence"/>
</dbReference>
<feature type="transmembrane region" description="Helical" evidence="8">
    <location>
        <begin position="252"/>
        <end position="280"/>
    </location>
</feature>
<dbReference type="GO" id="GO:0009103">
    <property type="term" value="P:lipopolysaccharide biosynthetic process"/>
    <property type="evidence" value="ECO:0007669"/>
    <property type="project" value="UniProtKB-ARBA"/>
</dbReference>
<feature type="transmembrane region" description="Helical" evidence="8">
    <location>
        <begin position="7"/>
        <end position="29"/>
    </location>
</feature>
<evidence type="ECO:0000256" key="3">
    <source>
        <dbReference type="ARBA" id="ARBA00022676"/>
    </source>
</evidence>
<evidence type="ECO:0000256" key="5">
    <source>
        <dbReference type="ARBA" id="ARBA00022692"/>
    </source>
</evidence>
<name>A0A1V6C491_UNCT6</name>
<evidence type="ECO:0000313" key="10">
    <source>
        <dbReference type="EMBL" id="OQB71742.1"/>
    </source>
</evidence>
<comment type="subcellular location">
    <subcellularLocation>
        <location evidence="1">Cell membrane</location>
        <topology evidence="1">Multi-pass membrane protein</topology>
    </subcellularLocation>
</comment>
<proteinExistence type="predicted"/>
<dbReference type="InterPro" id="IPR050297">
    <property type="entry name" value="LipidA_mod_glycosyltrf_83"/>
</dbReference>
<keyword evidence="7 8" id="KW-0472">Membrane</keyword>
<feature type="transmembrane region" description="Helical" evidence="8">
    <location>
        <begin position="130"/>
        <end position="151"/>
    </location>
</feature>
<dbReference type="EMBL" id="MWDQ01000150">
    <property type="protein sequence ID" value="OQB71742.1"/>
    <property type="molecule type" value="Genomic_DNA"/>
</dbReference>
<evidence type="ECO:0000256" key="6">
    <source>
        <dbReference type="ARBA" id="ARBA00022989"/>
    </source>
</evidence>
<evidence type="ECO:0000256" key="2">
    <source>
        <dbReference type="ARBA" id="ARBA00022475"/>
    </source>
</evidence>
<dbReference type="GO" id="GO:0005886">
    <property type="term" value="C:plasma membrane"/>
    <property type="evidence" value="ECO:0007669"/>
    <property type="project" value="UniProtKB-SubCell"/>
</dbReference>
<feature type="transmembrane region" description="Helical" evidence="8">
    <location>
        <begin position="379"/>
        <end position="398"/>
    </location>
</feature>
<gene>
    <name evidence="10" type="ORF">BWX89_01663</name>
</gene>
<feature type="transmembrane region" description="Helical" evidence="8">
    <location>
        <begin position="342"/>
        <end position="367"/>
    </location>
</feature>